<evidence type="ECO:0008006" key="12">
    <source>
        <dbReference type="Google" id="ProtNLM"/>
    </source>
</evidence>
<dbReference type="PRINTS" id="PR00385">
    <property type="entry name" value="P450"/>
</dbReference>
<dbReference type="GO" id="GO:0020037">
    <property type="term" value="F:heme binding"/>
    <property type="evidence" value="ECO:0007669"/>
    <property type="project" value="InterPro"/>
</dbReference>
<dbReference type="Pfam" id="PF00067">
    <property type="entry name" value="p450"/>
    <property type="match status" value="1"/>
</dbReference>
<evidence type="ECO:0000256" key="1">
    <source>
        <dbReference type="ARBA" id="ARBA00010617"/>
    </source>
</evidence>
<comment type="function">
    <text evidence="6">Cytochromes P450 are a group of heme-thiolate monooxygenases. They oxidize a variety of structurally unrelated compounds, including steroids, fatty acids, and xenobiotics.</text>
</comment>
<dbReference type="GO" id="GO:0016705">
    <property type="term" value="F:oxidoreductase activity, acting on paired donors, with incorporation or reduction of molecular oxygen"/>
    <property type="evidence" value="ECO:0007669"/>
    <property type="project" value="InterPro"/>
</dbReference>
<comment type="caution">
    <text evidence="9">The sequence shown here is derived from an EMBL/GenBank/DDBJ whole genome shotgun (WGS) entry which is preliminary data.</text>
</comment>
<evidence type="ECO:0000256" key="7">
    <source>
        <dbReference type="PIRSR" id="PIRSR602401-1"/>
    </source>
</evidence>
<gene>
    <name evidence="9" type="ORF">OVA965_LOCUS35910</name>
    <name evidence="10" type="ORF">TMI583_LOCUS36896</name>
</gene>
<sequence>MFLTTFLLIIALIFFTYYYLKCKYFTLKGPVPGLQPQFFFGNLLQTGILSGKPLFQVWSAFQQKYGDVFQWYFGQQRVLLFNRIEHAQYILGNRQLYDLSVLTEKTFGLLFPRSLLAIKGSMWKRHARVMLPMLKKAKIVPYLQTIVDCIDNLIQKWRDESQNHLYTNIVNDAQDSLLNVIGIIAFDYDLKNSTMVHAFNDVISVSTTLILLGGLPEFMGRLYLRFNSKYQRGLQLLRQHINDIIKQEQQRIKNNGTENRRKNLVSLLVSSLVEDNEILNDDSKQGLTRDELFDEVFLSVLGGFETSATTISWFIYYMSKYPDIQQRIKQELRSKNITQYTVLTSELVDELVYVDCVMKELFRFAPVQPGVGRSAQEDDEIDGIKIKRGDVVLIGTHNIHHDKRVWSLDPDKFIPERFLQEDKTYPPYAMLLFGAGHRACAGQDLARFELKLIIVRLMQFVTFIDGGKDNSGGYLQRITVIPKHLAVYMKFDTT</sequence>
<dbReference type="InterPro" id="IPR050705">
    <property type="entry name" value="Cytochrome_P450_3A"/>
</dbReference>
<evidence type="ECO:0000313" key="11">
    <source>
        <dbReference type="Proteomes" id="UP000677228"/>
    </source>
</evidence>
<dbReference type="AlphaFoldDB" id="A0A8S2FJG3"/>
<evidence type="ECO:0000256" key="6">
    <source>
        <dbReference type="ARBA" id="ARBA00043906"/>
    </source>
</evidence>
<dbReference type="PROSITE" id="PS00086">
    <property type="entry name" value="CYTOCHROME_P450"/>
    <property type="match status" value="1"/>
</dbReference>
<accession>A0A8S2FJG3</accession>
<evidence type="ECO:0000256" key="4">
    <source>
        <dbReference type="ARBA" id="ARBA00023002"/>
    </source>
</evidence>
<dbReference type="InterPro" id="IPR036396">
    <property type="entry name" value="Cyt_P450_sf"/>
</dbReference>
<dbReference type="PRINTS" id="PR00463">
    <property type="entry name" value="EP450I"/>
</dbReference>
<dbReference type="EMBL" id="CAJNOK010031858">
    <property type="protein sequence ID" value="CAF1477246.1"/>
    <property type="molecule type" value="Genomic_DNA"/>
</dbReference>
<dbReference type="Gene3D" id="1.10.630.10">
    <property type="entry name" value="Cytochrome P450"/>
    <property type="match status" value="1"/>
</dbReference>
<evidence type="ECO:0000313" key="9">
    <source>
        <dbReference type="EMBL" id="CAF1477246.1"/>
    </source>
</evidence>
<evidence type="ECO:0000256" key="2">
    <source>
        <dbReference type="ARBA" id="ARBA00022617"/>
    </source>
</evidence>
<evidence type="ECO:0000256" key="5">
    <source>
        <dbReference type="ARBA" id="ARBA00023004"/>
    </source>
</evidence>
<dbReference type="SUPFAM" id="SSF48264">
    <property type="entry name" value="Cytochrome P450"/>
    <property type="match status" value="1"/>
</dbReference>
<keyword evidence="8" id="KW-0503">Monooxygenase</keyword>
<keyword evidence="3 7" id="KW-0479">Metal-binding</keyword>
<name>A0A8S2FJG3_9BILA</name>
<dbReference type="EMBL" id="CAJOBA010053772">
    <property type="protein sequence ID" value="CAF4268269.1"/>
    <property type="molecule type" value="Genomic_DNA"/>
</dbReference>
<comment type="similarity">
    <text evidence="1 8">Belongs to the cytochrome P450 family.</text>
</comment>
<dbReference type="InterPro" id="IPR001128">
    <property type="entry name" value="Cyt_P450"/>
</dbReference>
<organism evidence="9 11">
    <name type="scientific">Didymodactylos carnosus</name>
    <dbReference type="NCBI Taxonomy" id="1234261"/>
    <lineage>
        <taxon>Eukaryota</taxon>
        <taxon>Metazoa</taxon>
        <taxon>Spiralia</taxon>
        <taxon>Gnathifera</taxon>
        <taxon>Rotifera</taxon>
        <taxon>Eurotatoria</taxon>
        <taxon>Bdelloidea</taxon>
        <taxon>Philodinida</taxon>
        <taxon>Philodinidae</taxon>
        <taxon>Didymodactylos</taxon>
    </lineage>
</organism>
<dbReference type="InterPro" id="IPR017972">
    <property type="entry name" value="Cyt_P450_CS"/>
</dbReference>
<comment type="cofactor">
    <cofactor evidence="7">
        <name>heme</name>
        <dbReference type="ChEBI" id="CHEBI:30413"/>
    </cofactor>
</comment>
<protein>
    <recommendedName>
        <fullName evidence="12">Cytochrome P450</fullName>
    </recommendedName>
</protein>
<feature type="binding site" description="axial binding residue" evidence="7">
    <location>
        <position position="440"/>
    </location>
    <ligand>
        <name>heme</name>
        <dbReference type="ChEBI" id="CHEBI:30413"/>
    </ligand>
    <ligandPart>
        <name>Fe</name>
        <dbReference type="ChEBI" id="CHEBI:18248"/>
    </ligandPart>
</feature>
<dbReference type="Proteomes" id="UP000682733">
    <property type="component" value="Unassembled WGS sequence"/>
</dbReference>
<dbReference type="CDD" id="cd00302">
    <property type="entry name" value="cytochrome_P450"/>
    <property type="match status" value="1"/>
</dbReference>
<dbReference type="Proteomes" id="UP000677228">
    <property type="component" value="Unassembled WGS sequence"/>
</dbReference>
<evidence type="ECO:0000256" key="3">
    <source>
        <dbReference type="ARBA" id="ARBA00022723"/>
    </source>
</evidence>
<keyword evidence="4 8" id="KW-0560">Oxidoreductase</keyword>
<keyword evidence="2 7" id="KW-0349">Heme</keyword>
<dbReference type="PANTHER" id="PTHR24302">
    <property type="entry name" value="CYTOCHROME P450 FAMILY 3"/>
    <property type="match status" value="1"/>
</dbReference>
<dbReference type="InterPro" id="IPR002401">
    <property type="entry name" value="Cyt_P450_E_grp-I"/>
</dbReference>
<evidence type="ECO:0000256" key="8">
    <source>
        <dbReference type="RuleBase" id="RU000461"/>
    </source>
</evidence>
<dbReference type="PANTHER" id="PTHR24302:SF15">
    <property type="entry name" value="FATTY-ACID PEROXYGENASE"/>
    <property type="match status" value="1"/>
</dbReference>
<proteinExistence type="inferred from homology"/>
<dbReference type="GO" id="GO:0005506">
    <property type="term" value="F:iron ion binding"/>
    <property type="evidence" value="ECO:0007669"/>
    <property type="project" value="InterPro"/>
</dbReference>
<reference evidence="9" key="1">
    <citation type="submission" date="2021-02" db="EMBL/GenBank/DDBJ databases">
        <authorList>
            <person name="Nowell W R."/>
        </authorList>
    </citation>
    <scope>NUCLEOTIDE SEQUENCE</scope>
</reference>
<evidence type="ECO:0000313" key="10">
    <source>
        <dbReference type="EMBL" id="CAF4268269.1"/>
    </source>
</evidence>
<keyword evidence="5 7" id="KW-0408">Iron</keyword>
<dbReference type="GO" id="GO:0008395">
    <property type="term" value="F:steroid hydroxylase activity"/>
    <property type="evidence" value="ECO:0007669"/>
    <property type="project" value="TreeGrafter"/>
</dbReference>